<reference evidence="2" key="1">
    <citation type="submission" date="2023-06" db="EMBL/GenBank/DDBJ databases">
        <authorList>
            <person name="Zhang S."/>
        </authorList>
    </citation>
    <scope>NUCLEOTIDE SEQUENCE</scope>
    <source>
        <strain evidence="2">SG2303</strain>
    </source>
</reference>
<evidence type="ECO:0000313" key="2">
    <source>
        <dbReference type="EMBL" id="MDN0074112.1"/>
    </source>
</evidence>
<sequence length="526" mass="58312">MLRKQHLIVAGASLAGLFVLYGGASYWAGVEAEKTLQQQHQMLADLPLFKVKSHTYQRGWFSSTETTELTFNRRLIGPYENMLPDNVKPLLGATIRYTQHVQHGPFPGIGHFDLRPGRALVTTQFIMSDATHQTLKRFFGDAEPITVTNRLGFGGGGELQVQVPPFDYEETLSGVKMKWQGFKLNVDYNAGFKEYKTEALSPGFMLAAATKGGVTFNGVRYISDVRPGNTGVKLGTSELTVGDVALTWKDSIPYSIKLNELIYLLTRMRVGEFVNPSGEFKPSNVTLKGLRYQIVTSEQDEFINSRGKLDFDKFGYNDRIYGPMRLDISASHLHGPTLIKLDQELSKIPFEGVDPAVLRKQYIDTVKRYGVPLLTNNPKLTVNDFYLKMPAGEATLTGQLGLEGLKEADLNDPVTFIKRFDAEAKVNLPRQTLEDLVVAQARNLFTVDASAEDQPDVGEIDSLAKSLLDSQLSEWSNQGFIKMAGGQVSTEMSFKKGELDINKKKVPLPWEESGDLENPAAASAAK</sequence>
<dbReference type="RefSeq" id="WP_289828658.1">
    <property type="nucleotide sequence ID" value="NZ_JAUEDK010000005.1"/>
</dbReference>
<dbReference type="Pfam" id="PF06097">
    <property type="entry name" value="DUF945"/>
    <property type="match status" value="1"/>
</dbReference>
<dbReference type="InterPro" id="IPR010352">
    <property type="entry name" value="DUF945"/>
</dbReference>
<protein>
    <submittedName>
        <fullName evidence="2">YdgA family protein</fullName>
    </submittedName>
</protein>
<gene>
    <name evidence="2" type="ORF">QU481_04320</name>
</gene>
<evidence type="ECO:0000313" key="3">
    <source>
        <dbReference type="Proteomes" id="UP001168540"/>
    </source>
</evidence>
<comment type="caution">
    <text evidence="2">The sequence shown here is derived from an EMBL/GenBank/DDBJ whole genome shotgun (WGS) entry which is preliminary data.</text>
</comment>
<name>A0ABT7XK01_9NEIS</name>
<proteinExistence type="predicted"/>
<organism evidence="2 3">
    <name type="scientific">Crenobacter oryzisoli</name>
    <dbReference type="NCBI Taxonomy" id="3056844"/>
    <lineage>
        <taxon>Bacteria</taxon>
        <taxon>Pseudomonadati</taxon>
        <taxon>Pseudomonadota</taxon>
        <taxon>Betaproteobacteria</taxon>
        <taxon>Neisseriales</taxon>
        <taxon>Neisseriaceae</taxon>
        <taxon>Crenobacter</taxon>
    </lineage>
</organism>
<feature type="region of interest" description="Disordered" evidence="1">
    <location>
        <begin position="506"/>
        <end position="526"/>
    </location>
</feature>
<accession>A0ABT7XK01</accession>
<keyword evidence="3" id="KW-1185">Reference proteome</keyword>
<dbReference type="Proteomes" id="UP001168540">
    <property type="component" value="Unassembled WGS sequence"/>
</dbReference>
<evidence type="ECO:0000256" key="1">
    <source>
        <dbReference type="SAM" id="MobiDB-lite"/>
    </source>
</evidence>
<dbReference type="EMBL" id="JAUEDK010000005">
    <property type="protein sequence ID" value="MDN0074112.1"/>
    <property type="molecule type" value="Genomic_DNA"/>
</dbReference>